<accession>A0ABW9QV31</accession>
<gene>
    <name evidence="1" type="ORF">GHK86_05835</name>
</gene>
<proteinExistence type="predicted"/>
<keyword evidence="2" id="KW-1185">Reference proteome</keyword>
<dbReference type="EMBL" id="WJHE01000253">
    <property type="protein sequence ID" value="MST32243.1"/>
    <property type="molecule type" value="Genomic_DNA"/>
</dbReference>
<comment type="caution">
    <text evidence="1">The sequence shown here is derived from an EMBL/GenBank/DDBJ whole genome shotgun (WGS) entry which is preliminary data.</text>
</comment>
<dbReference type="PROSITE" id="PS51318">
    <property type="entry name" value="TAT"/>
    <property type="match status" value="1"/>
</dbReference>
<evidence type="ECO:0000313" key="2">
    <source>
        <dbReference type="Proteomes" id="UP000437736"/>
    </source>
</evidence>
<evidence type="ECO:0000313" key="1">
    <source>
        <dbReference type="EMBL" id="MST32243.1"/>
    </source>
</evidence>
<name>A0ABW9QV31_9ACTN</name>
<evidence type="ECO:0008006" key="3">
    <source>
        <dbReference type="Google" id="ProtNLM"/>
    </source>
</evidence>
<sequence>MASEDHIEAGEGQLGAIGTASISRREMLKKGAIVGGAVVWAVPAVELVGTRVAAAQSHHLEADCKVKVPGVSTFRPTGTNKTTIVITYVHNKDPFNYLTETVYVSSGGVVTTSPSSNPEFTFTLSSDGSTLSTNISGSDTIEIVSVVVNDVNYGQLSGFYSNCNPFLIVAVH</sequence>
<dbReference type="Proteomes" id="UP000437736">
    <property type="component" value="Unassembled WGS sequence"/>
</dbReference>
<organism evidence="1 2">
    <name type="scientific">Acidiferrimicrobium australe</name>
    <dbReference type="NCBI Taxonomy" id="2664430"/>
    <lineage>
        <taxon>Bacteria</taxon>
        <taxon>Bacillati</taxon>
        <taxon>Actinomycetota</taxon>
        <taxon>Acidimicrobiia</taxon>
        <taxon>Acidimicrobiales</taxon>
        <taxon>Acidimicrobiaceae</taxon>
        <taxon>Acidiferrimicrobium</taxon>
    </lineage>
</organism>
<dbReference type="InterPro" id="IPR006311">
    <property type="entry name" value="TAT_signal"/>
</dbReference>
<protein>
    <recommendedName>
        <fullName evidence="3">Twin-arginine translocation signal domain-containing protein</fullName>
    </recommendedName>
</protein>
<reference evidence="1 2" key="1">
    <citation type="submission" date="2019-11" db="EMBL/GenBank/DDBJ databases">
        <title>Acidiferrimicrobium australis gen. nov., sp. nov., an acidophilic and obligately heterotrophic, member of the Actinobacteria that catalyses dissimilatory oxido- reduction of iron isolated from metal-rich acidic water in Chile.</title>
        <authorList>
            <person name="Gonzalez D."/>
            <person name="Huber K."/>
            <person name="Hedrich S."/>
            <person name="Rojas-Villalobos C."/>
            <person name="Quatrini R."/>
            <person name="Dinamarca M.A."/>
            <person name="Schwarz A."/>
            <person name="Canales C."/>
            <person name="Nancucheo I."/>
        </authorList>
    </citation>
    <scope>NUCLEOTIDE SEQUENCE [LARGE SCALE GENOMIC DNA]</scope>
    <source>
        <strain evidence="1 2">USS-CCA1</strain>
    </source>
</reference>